<dbReference type="PROSITE" id="PS00211">
    <property type="entry name" value="ABC_TRANSPORTER_1"/>
    <property type="match status" value="1"/>
</dbReference>
<keyword evidence="8 10" id="KW-0472">Membrane</keyword>
<evidence type="ECO:0000256" key="9">
    <source>
        <dbReference type="SAM" id="MobiDB-lite"/>
    </source>
</evidence>
<evidence type="ECO:0000259" key="11">
    <source>
        <dbReference type="PROSITE" id="PS50893"/>
    </source>
</evidence>
<dbReference type="InterPro" id="IPR039421">
    <property type="entry name" value="Type_1_exporter"/>
</dbReference>
<keyword evidence="4 10" id="KW-0812">Transmembrane</keyword>
<feature type="transmembrane region" description="Helical" evidence="10">
    <location>
        <begin position="21"/>
        <end position="47"/>
    </location>
</feature>
<keyword evidence="2" id="KW-0813">Transport</keyword>
<dbReference type="GO" id="GO:0016887">
    <property type="term" value="F:ATP hydrolysis activity"/>
    <property type="evidence" value="ECO:0007669"/>
    <property type="project" value="InterPro"/>
</dbReference>
<dbReference type="SUPFAM" id="SSF52540">
    <property type="entry name" value="P-loop containing nucleoside triphosphate hydrolases"/>
    <property type="match status" value="1"/>
</dbReference>
<keyword evidence="3" id="KW-1003">Cell membrane</keyword>
<dbReference type="Pfam" id="PF00664">
    <property type="entry name" value="ABC_membrane"/>
    <property type="match status" value="1"/>
</dbReference>
<protein>
    <submittedName>
        <fullName evidence="13">Cysteine ABC transporter permease</fullName>
    </submittedName>
</protein>
<keyword evidence="5" id="KW-0547">Nucleotide-binding</keyword>
<evidence type="ECO:0000256" key="2">
    <source>
        <dbReference type="ARBA" id="ARBA00022448"/>
    </source>
</evidence>
<evidence type="ECO:0000256" key="6">
    <source>
        <dbReference type="ARBA" id="ARBA00022840"/>
    </source>
</evidence>
<accession>A0A423PP14</accession>
<evidence type="ECO:0000256" key="4">
    <source>
        <dbReference type="ARBA" id="ARBA00022692"/>
    </source>
</evidence>
<dbReference type="PANTHER" id="PTHR43394:SF1">
    <property type="entry name" value="ATP-BINDING CASSETTE SUB-FAMILY B MEMBER 10, MITOCHONDRIAL"/>
    <property type="match status" value="1"/>
</dbReference>
<comment type="subcellular location">
    <subcellularLocation>
        <location evidence="1">Cell membrane</location>
        <topology evidence="1">Multi-pass membrane protein</topology>
    </subcellularLocation>
</comment>
<feature type="transmembrane region" description="Helical" evidence="10">
    <location>
        <begin position="133"/>
        <end position="158"/>
    </location>
</feature>
<organism evidence="13 14">
    <name type="scientific">Salinisphaera orenii MK-B5</name>
    <dbReference type="NCBI Taxonomy" id="856730"/>
    <lineage>
        <taxon>Bacteria</taxon>
        <taxon>Pseudomonadati</taxon>
        <taxon>Pseudomonadota</taxon>
        <taxon>Gammaproteobacteria</taxon>
        <taxon>Salinisphaerales</taxon>
        <taxon>Salinisphaeraceae</taxon>
        <taxon>Salinisphaera</taxon>
    </lineage>
</organism>
<keyword evidence="6" id="KW-0067">ATP-binding</keyword>
<proteinExistence type="predicted"/>
<evidence type="ECO:0000256" key="3">
    <source>
        <dbReference type="ARBA" id="ARBA00022475"/>
    </source>
</evidence>
<reference evidence="13 14" key="1">
    <citation type="submission" date="2013-10" db="EMBL/GenBank/DDBJ databases">
        <title>Salinisphaera orenii MK-B5 Genome Sequencing.</title>
        <authorList>
            <person name="Lai Q."/>
            <person name="Li C."/>
            <person name="Shao Z."/>
        </authorList>
    </citation>
    <scope>NUCLEOTIDE SEQUENCE [LARGE SCALE GENOMIC DNA]</scope>
    <source>
        <strain evidence="13 14">MK-B5</strain>
    </source>
</reference>
<dbReference type="InterPro" id="IPR003593">
    <property type="entry name" value="AAA+_ATPase"/>
</dbReference>
<feature type="domain" description="ABC transporter" evidence="11">
    <location>
        <begin position="339"/>
        <end position="574"/>
    </location>
</feature>
<evidence type="ECO:0000313" key="14">
    <source>
        <dbReference type="Proteomes" id="UP000283993"/>
    </source>
</evidence>
<evidence type="ECO:0000259" key="12">
    <source>
        <dbReference type="PROSITE" id="PS50929"/>
    </source>
</evidence>
<dbReference type="GO" id="GO:0005886">
    <property type="term" value="C:plasma membrane"/>
    <property type="evidence" value="ECO:0007669"/>
    <property type="project" value="UniProtKB-SubCell"/>
</dbReference>
<dbReference type="PANTHER" id="PTHR43394">
    <property type="entry name" value="ATP-DEPENDENT PERMEASE MDL1, MITOCHONDRIAL"/>
    <property type="match status" value="1"/>
</dbReference>
<evidence type="ECO:0000313" key="13">
    <source>
        <dbReference type="EMBL" id="ROO27271.1"/>
    </source>
</evidence>
<dbReference type="SUPFAM" id="SSF90123">
    <property type="entry name" value="ABC transporter transmembrane region"/>
    <property type="match status" value="1"/>
</dbReference>
<evidence type="ECO:0000256" key="7">
    <source>
        <dbReference type="ARBA" id="ARBA00022989"/>
    </source>
</evidence>
<evidence type="ECO:0000256" key="10">
    <source>
        <dbReference type="SAM" id="Phobius"/>
    </source>
</evidence>
<evidence type="ECO:0000256" key="8">
    <source>
        <dbReference type="ARBA" id="ARBA00023136"/>
    </source>
</evidence>
<feature type="transmembrane region" description="Helical" evidence="10">
    <location>
        <begin position="282"/>
        <end position="304"/>
    </location>
</feature>
<dbReference type="RefSeq" id="WP_123631120.1">
    <property type="nucleotide sequence ID" value="NZ_AYKH01000014.1"/>
</dbReference>
<dbReference type="Gene3D" id="3.40.50.300">
    <property type="entry name" value="P-loop containing nucleotide triphosphate hydrolases"/>
    <property type="match status" value="1"/>
</dbReference>
<dbReference type="SMART" id="SM00382">
    <property type="entry name" value="AAA"/>
    <property type="match status" value="1"/>
</dbReference>
<sequence length="604" mass="65407">MNSLGSDLRWWLRLARPYAGAFALGVAVSIVTVSANMALLAVAGWFIASMAAAGLAGAGMNYFTPAAVIRGLAIVRTGGRYLERLITHDATLRLLTGLRVWFYRQIEPLSTVDMRNGDLLARVRADIDTLDHVYLRLIAPVTVGLACLLGAVAVMWLYSPAVAHVNLALLGVAGIALPGLTYRLGRAPGAAAVDTSARMKAAAVDWVEGLGELTVFGALEPRRETIDALSRDWIAHQKQLSKLSGLSSAGVLLLTNLALVGTACFLVPLIRSGALQPVDFAPLILLVMGCFEAVALMPGAWQALGQARAATARLRAFEDRRPAVAEPAHPAPPPACEAIRFDHVGTRYQADDTWALREVTLTIAPGEHIAVVGPSGAGKTTFVNLLLRLAEIREGEIRWDGRPLSAYRAADLRARIAFVPQRVYLFHTSVRENLLVGRPEATAEDMIAAADVAGIHDDIMALPEGYDTLVGEEGLRLSGGQIRRIGIARALLRDTPLVILDEPFEGLDMRTAARLWSRLERHLADRTLIVVSHDLARVHDFARILVLENAGLVADGDHATLVRHCETYRRLQGAYFNRRLDRHAPDAGRGETAPTPELSLRRHA</sequence>
<dbReference type="EMBL" id="AYKH01000014">
    <property type="protein sequence ID" value="ROO27271.1"/>
    <property type="molecule type" value="Genomic_DNA"/>
</dbReference>
<keyword evidence="7 10" id="KW-1133">Transmembrane helix</keyword>
<comment type="caution">
    <text evidence="13">The sequence shown here is derived from an EMBL/GenBank/DDBJ whole genome shotgun (WGS) entry which is preliminary data.</text>
</comment>
<feature type="transmembrane region" description="Helical" evidence="10">
    <location>
        <begin position="53"/>
        <end position="75"/>
    </location>
</feature>
<feature type="region of interest" description="Disordered" evidence="9">
    <location>
        <begin position="584"/>
        <end position="604"/>
    </location>
</feature>
<dbReference type="GO" id="GO:0034775">
    <property type="term" value="P:glutathione transmembrane transport"/>
    <property type="evidence" value="ECO:0007669"/>
    <property type="project" value="InterPro"/>
</dbReference>
<dbReference type="InterPro" id="IPR003439">
    <property type="entry name" value="ABC_transporter-like_ATP-bd"/>
</dbReference>
<dbReference type="FunFam" id="3.40.50.300:FF:000221">
    <property type="entry name" value="Multidrug ABC transporter ATP-binding protein"/>
    <property type="match status" value="1"/>
</dbReference>
<dbReference type="Proteomes" id="UP000283993">
    <property type="component" value="Unassembled WGS sequence"/>
</dbReference>
<keyword evidence="14" id="KW-1185">Reference proteome</keyword>
<dbReference type="InterPro" id="IPR014223">
    <property type="entry name" value="ABC_CydC/D"/>
</dbReference>
<dbReference type="GO" id="GO:0005524">
    <property type="term" value="F:ATP binding"/>
    <property type="evidence" value="ECO:0007669"/>
    <property type="project" value="UniProtKB-KW"/>
</dbReference>
<feature type="transmembrane region" description="Helical" evidence="10">
    <location>
        <begin position="164"/>
        <end position="182"/>
    </location>
</feature>
<dbReference type="Pfam" id="PF00005">
    <property type="entry name" value="ABC_tran"/>
    <property type="match status" value="1"/>
</dbReference>
<dbReference type="InterPro" id="IPR036640">
    <property type="entry name" value="ABC1_TM_sf"/>
</dbReference>
<name>A0A423PP14_9GAMM</name>
<dbReference type="GO" id="GO:0045454">
    <property type="term" value="P:cell redox homeostasis"/>
    <property type="evidence" value="ECO:0007669"/>
    <property type="project" value="InterPro"/>
</dbReference>
<dbReference type="Gene3D" id="1.20.1560.10">
    <property type="entry name" value="ABC transporter type 1, transmembrane domain"/>
    <property type="match status" value="1"/>
</dbReference>
<dbReference type="PROSITE" id="PS50929">
    <property type="entry name" value="ABC_TM1F"/>
    <property type="match status" value="1"/>
</dbReference>
<feature type="domain" description="ABC transmembrane type-1" evidence="12">
    <location>
        <begin position="23"/>
        <end position="306"/>
    </location>
</feature>
<dbReference type="PROSITE" id="PS50893">
    <property type="entry name" value="ABC_TRANSPORTER_2"/>
    <property type="match status" value="1"/>
</dbReference>
<dbReference type="InterPro" id="IPR027417">
    <property type="entry name" value="P-loop_NTPase"/>
</dbReference>
<feature type="transmembrane region" description="Helical" evidence="10">
    <location>
        <begin position="246"/>
        <end position="270"/>
    </location>
</feature>
<evidence type="ECO:0000256" key="5">
    <source>
        <dbReference type="ARBA" id="ARBA00022741"/>
    </source>
</evidence>
<gene>
    <name evidence="13" type="ORF">SAOR_08905</name>
</gene>
<dbReference type="CDD" id="cd18585">
    <property type="entry name" value="ABC_6TM_CydC"/>
    <property type="match status" value="1"/>
</dbReference>
<dbReference type="InterPro" id="IPR011527">
    <property type="entry name" value="ABC1_TM_dom"/>
</dbReference>
<evidence type="ECO:0000256" key="1">
    <source>
        <dbReference type="ARBA" id="ARBA00004651"/>
    </source>
</evidence>
<dbReference type="NCBIfam" id="TIGR02868">
    <property type="entry name" value="CydC"/>
    <property type="match status" value="1"/>
</dbReference>
<dbReference type="InterPro" id="IPR017871">
    <property type="entry name" value="ABC_transporter-like_CS"/>
</dbReference>
<dbReference type="GO" id="GO:0015421">
    <property type="term" value="F:ABC-type oligopeptide transporter activity"/>
    <property type="evidence" value="ECO:0007669"/>
    <property type="project" value="TreeGrafter"/>
</dbReference>
<dbReference type="AlphaFoldDB" id="A0A423PP14"/>